<feature type="compositionally biased region" description="Polar residues" evidence="1">
    <location>
        <begin position="165"/>
        <end position="185"/>
    </location>
</feature>
<accession>A0AAW1Z9P1</accession>
<dbReference type="AlphaFoldDB" id="A0AAW1Z9P1"/>
<sequence>MSSSGSSWLPAGLTWMNPNTLFGFTKEKKGRALREQIKAISGSSVLDEAGIDDAQVLTLTREDLNELFPGICNFQLRRTIMSLITDTVKDSLRSGPETFAGALKHLMHKNNSNDAAVQDVLKESLRAFREMEERLKATQAFLKPYIEVLNSLTEASVKNEHWDTEGTSSRGKFPSPSQTDLKSPTITTHFEPSVRVHPFTCGRTLGVDMQILKQLKGVTESELWDCQLILVFCPVVSRSGTDTEEALRKIPADKPAVLVTMYHTFNPNYMCPSYNISSSQVNIVEHVNILFHDSQQGLLRCATNEHAITKLQSVLYRYK</sequence>
<dbReference type="PANTHER" id="PTHR34488:SF1">
    <property type="entry name" value="SI:CH211-245H14.1-RELATED"/>
    <property type="match status" value="1"/>
</dbReference>
<evidence type="ECO:0000313" key="3">
    <source>
        <dbReference type="Proteomes" id="UP001479290"/>
    </source>
</evidence>
<evidence type="ECO:0000256" key="1">
    <source>
        <dbReference type="SAM" id="MobiDB-lite"/>
    </source>
</evidence>
<gene>
    <name evidence="2" type="ORF">ABG768_014453</name>
</gene>
<comment type="caution">
    <text evidence="2">The sequence shown here is derived from an EMBL/GenBank/DDBJ whole genome shotgun (WGS) entry which is preliminary data.</text>
</comment>
<organism evidence="2 3">
    <name type="scientific">Culter alburnus</name>
    <name type="common">Topmouth culter</name>
    <dbReference type="NCBI Taxonomy" id="194366"/>
    <lineage>
        <taxon>Eukaryota</taxon>
        <taxon>Metazoa</taxon>
        <taxon>Chordata</taxon>
        <taxon>Craniata</taxon>
        <taxon>Vertebrata</taxon>
        <taxon>Euteleostomi</taxon>
        <taxon>Actinopterygii</taxon>
        <taxon>Neopterygii</taxon>
        <taxon>Teleostei</taxon>
        <taxon>Ostariophysi</taxon>
        <taxon>Cypriniformes</taxon>
        <taxon>Xenocyprididae</taxon>
        <taxon>Xenocypridinae</taxon>
        <taxon>Culter</taxon>
    </lineage>
</organism>
<reference evidence="2 3" key="1">
    <citation type="submission" date="2024-05" db="EMBL/GenBank/DDBJ databases">
        <title>A high-quality chromosomal-level genome assembly of Topmouth culter (Culter alburnus).</title>
        <authorList>
            <person name="Zhao H."/>
        </authorList>
    </citation>
    <scope>NUCLEOTIDE SEQUENCE [LARGE SCALE GENOMIC DNA]</scope>
    <source>
        <strain evidence="2">CATC2023</strain>
        <tissue evidence="2">Muscle</tissue>
    </source>
</reference>
<feature type="region of interest" description="Disordered" evidence="1">
    <location>
        <begin position="160"/>
        <end position="185"/>
    </location>
</feature>
<dbReference type="PANTHER" id="PTHR34488">
    <property type="entry name" value="SI:CH211-245H14.1-RELATED"/>
    <property type="match status" value="1"/>
</dbReference>
<name>A0AAW1Z9P1_CULAL</name>
<evidence type="ECO:0000313" key="2">
    <source>
        <dbReference type="EMBL" id="KAK9956740.1"/>
    </source>
</evidence>
<keyword evidence="3" id="KW-1185">Reference proteome</keyword>
<proteinExistence type="predicted"/>
<protein>
    <submittedName>
        <fullName evidence="2">Uncharacterized protein</fullName>
    </submittedName>
</protein>
<dbReference type="EMBL" id="JAWDJR010000020">
    <property type="protein sequence ID" value="KAK9956740.1"/>
    <property type="molecule type" value="Genomic_DNA"/>
</dbReference>
<dbReference type="Proteomes" id="UP001479290">
    <property type="component" value="Unassembled WGS sequence"/>
</dbReference>